<evidence type="ECO:0000313" key="12">
    <source>
        <dbReference type="Proteomes" id="UP000494163"/>
    </source>
</evidence>
<dbReference type="OMA" id="KMSLIGC"/>
<dbReference type="PROSITE" id="PS00086">
    <property type="entry name" value="CYTOCHROME_P450"/>
    <property type="match status" value="1"/>
</dbReference>
<protein>
    <submittedName>
        <fullName evidence="11">Spok</fullName>
    </submittedName>
</protein>
<keyword evidence="10" id="KW-0472">Membrane</keyword>
<dbReference type="InterPro" id="IPR036396">
    <property type="entry name" value="Cyt_P450_sf"/>
</dbReference>
<dbReference type="FunFam" id="1.10.630.10:FF:000072">
    <property type="entry name" value="3-hydroxyphenylacetate 6 hydroxylase"/>
    <property type="match status" value="1"/>
</dbReference>
<evidence type="ECO:0000256" key="3">
    <source>
        <dbReference type="ARBA" id="ARBA00022617"/>
    </source>
</evidence>
<proteinExistence type="inferred from homology"/>
<gene>
    <name evidence="11" type="ORF">Dbus_chr2Lg2158</name>
</gene>
<dbReference type="Gene3D" id="1.10.630.10">
    <property type="entry name" value="Cytochrome P450"/>
    <property type="match status" value="1"/>
</dbReference>
<dbReference type="OrthoDB" id="1470350at2759"/>
<accession>A0A0M3QU55</accession>
<evidence type="ECO:0000256" key="2">
    <source>
        <dbReference type="ARBA" id="ARBA00010617"/>
    </source>
</evidence>
<dbReference type="EMBL" id="CP012523">
    <property type="protein sequence ID" value="ALC40073.1"/>
    <property type="molecule type" value="Genomic_DNA"/>
</dbReference>
<dbReference type="GO" id="GO:0004497">
    <property type="term" value="F:monooxygenase activity"/>
    <property type="evidence" value="ECO:0007669"/>
    <property type="project" value="UniProtKB-KW"/>
</dbReference>
<keyword evidence="3 8" id="KW-0349">Heme</keyword>
<dbReference type="STRING" id="30019.A0A0M3QU55"/>
<evidence type="ECO:0000256" key="5">
    <source>
        <dbReference type="ARBA" id="ARBA00023002"/>
    </source>
</evidence>
<keyword evidence="10" id="KW-0812">Transmembrane</keyword>
<dbReference type="GO" id="GO:0020037">
    <property type="term" value="F:heme binding"/>
    <property type="evidence" value="ECO:0007669"/>
    <property type="project" value="InterPro"/>
</dbReference>
<name>A0A0M3QU55_DROBS</name>
<dbReference type="CDD" id="cd20617">
    <property type="entry name" value="CYP1_2-like"/>
    <property type="match status" value="1"/>
</dbReference>
<dbReference type="PANTHER" id="PTHR24303:SF31">
    <property type="entry name" value="CYTOCHROME P450 307A1-RELATED"/>
    <property type="match status" value="1"/>
</dbReference>
<keyword evidence="6 8" id="KW-0408">Iron</keyword>
<dbReference type="GO" id="GO:0005506">
    <property type="term" value="F:iron ion binding"/>
    <property type="evidence" value="ECO:0007669"/>
    <property type="project" value="InterPro"/>
</dbReference>
<dbReference type="PANTHER" id="PTHR24303">
    <property type="entry name" value="HEME-BINDING MONOOXYGENASE FAMILY"/>
    <property type="match status" value="1"/>
</dbReference>
<keyword evidence="5 9" id="KW-0560">Oxidoreductase</keyword>
<evidence type="ECO:0000256" key="9">
    <source>
        <dbReference type="RuleBase" id="RU000461"/>
    </source>
</evidence>
<reference evidence="11 12" key="1">
    <citation type="submission" date="2015-08" db="EMBL/GenBank/DDBJ databases">
        <title>Ancestral chromatin configuration constrains chromatin evolution on differentiating sex chromosomes in Drosophila.</title>
        <authorList>
            <person name="Zhou Q."/>
            <person name="Bachtrog D."/>
        </authorList>
    </citation>
    <scope>NUCLEOTIDE SEQUENCE [LARGE SCALE GENOMIC DNA]</scope>
    <source>
        <tissue evidence="11">Whole larvae</tissue>
    </source>
</reference>
<evidence type="ECO:0000313" key="11">
    <source>
        <dbReference type="EMBL" id="ALC40073.1"/>
    </source>
</evidence>
<evidence type="ECO:0000256" key="1">
    <source>
        <dbReference type="ARBA" id="ARBA00001971"/>
    </source>
</evidence>
<dbReference type="GO" id="GO:0016705">
    <property type="term" value="F:oxidoreductase activity, acting on paired donors, with incorporation or reduction of molecular oxygen"/>
    <property type="evidence" value="ECO:0007669"/>
    <property type="project" value="InterPro"/>
</dbReference>
<evidence type="ECO:0000256" key="7">
    <source>
        <dbReference type="ARBA" id="ARBA00023033"/>
    </source>
</evidence>
<feature type="transmembrane region" description="Helical" evidence="10">
    <location>
        <begin position="6"/>
        <end position="26"/>
    </location>
</feature>
<feature type="binding site" description="axial binding residue" evidence="8">
    <location>
        <position position="472"/>
    </location>
    <ligand>
        <name>heme</name>
        <dbReference type="ChEBI" id="CHEBI:30413"/>
    </ligand>
    <ligandPart>
        <name>Fe</name>
        <dbReference type="ChEBI" id="CHEBI:18248"/>
    </ligandPart>
</feature>
<sequence>MLLLILGLISGIIAALICFSYVLIVIKCKQKANVKVGETIQKFKQAAGPKPWPIIGNLHIVGRYAHPFAAFTELTAQYGDIYALSFGHTRCLVVNNLELIREVLNKNGKYFGGRPNFVRYDRLFGGDRKNSLALCDWSQLQQRRRNLARRHCSPRESTAYYVKMSDIGCTEAELLMQSLKYVISAGAAFDIKPWLLKACANMFSQYMCSLRFAYDDAEFDKIVGYFDEIFWEINQGYALDFLSWLQPFYQRHLSQISHWSSTIRKFILYRVMQQRELDIDLDEPDKDFTDALLKSLVEHANVSRNTIIFMLEDFIGGHSAVGNLVMLALAYIAKYPAIASSIQAEIDVVTNKSERRVNLLDMPELPYTMATLYEVLRYSSSPIVPHVATEDTQIAGHGVTTGTIIFINNYALNTSAKYWDEPDQFRPERFLQQTERKLSADSDSGIELSSPTYQLRKNLPHFLPFSIGKRTCIGQNLVRGFGFVLLANILQDYHVGTDDATKLKIYPASVALPAKCFSLTFKPR</sequence>
<dbReference type="InterPro" id="IPR001128">
    <property type="entry name" value="Cyt_P450"/>
</dbReference>
<keyword evidence="12" id="KW-1185">Reference proteome</keyword>
<dbReference type="Proteomes" id="UP000494163">
    <property type="component" value="Chromosome 2L"/>
</dbReference>
<comment type="similarity">
    <text evidence="2 9">Belongs to the cytochrome P450 family.</text>
</comment>
<organism evidence="11 12">
    <name type="scientific">Drosophila busckii</name>
    <name type="common">Fruit fly</name>
    <dbReference type="NCBI Taxonomy" id="30019"/>
    <lineage>
        <taxon>Eukaryota</taxon>
        <taxon>Metazoa</taxon>
        <taxon>Ecdysozoa</taxon>
        <taxon>Arthropoda</taxon>
        <taxon>Hexapoda</taxon>
        <taxon>Insecta</taxon>
        <taxon>Pterygota</taxon>
        <taxon>Neoptera</taxon>
        <taxon>Endopterygota</taxon>
        <taxon>Diptera</taxon>
        <taxon>Brachycera</taxon>
        <taxon>Muscomorpha</taxon>
        <taxon>Ephydroidea</taxon>
        <taxon>Drosophilidae</taxon>
        <taxon>Drosophila</taxon>
    </lineage>
</organism>
<keyword evidence="7 9" id="KW-0503">Monooxygenase</keyword>
<keyword evidence="4 8" id="KW-0479">Metal-binding</keyword>
<keyword evidence="10" id="KW-1133">Transmembrane helix</keyword>
<dbReference type="InterPro" id="IPR017972">
    <property type="entry name" value="Cyt_P450_CS"/>
</dbReference>
<evidence type="ECO:0000256" key="10">
    <source>
        <dbReference type="SAM" id="Phobius"/>
    </source>
</evidence>
<dbReference type="InterPro" id="IPR002401">
    <property type="entry name" value="Cyt_P450_E_grp-I"/>
</dbReference>
<evidence type="ECO:0000256" key="4">
    <source>
        <dbReference type="ARBA" id="ARBA00022723"/>
    </source>
</evidence>
<dbReference type="SMR" id="A0A0M3QU55"/>
<dbReference type="PRINTS" id="PR00463">
    <property type="entry name" value="EP450I"/>
</dbReference>
<comment type="cofactor">
    <cofactor evidence="1 8">
        <name>heme</name>
        <dbReference type="ChEBI" id="CHEBI:30413"/>
    </cofactor>
</comment>
<dbReference type="SUPFAM" id="SSF48264">
    <property type="entry name" value="Cytochrome P450"/>
    <property type="match status" value="1"/>
</dbReference>
<dbReference type="AlphaFoldDB" id="A0A0M3QU55"/>
<evidence type="ECO:0000256" key="6">
    <source>
        <dbReference type="ARBA" id="ARBA00023004"/>
    </source>
</evidence>
<dbReference type="Pfam" id="PF00067">
    <property type="entry name" value="p450"/>
    <property type="match status" value="1"/>
</dbReference>
<dbReference type="PRINTS" id="PR00385">
    <property type="entry name" value="P450"/>
</dbReference>
<evidence type="ECO:0000256" key="8">
    <source>
        <dbReference type="PIRSR" id="PIRSR602401-1"/>
    </source>
</evidence>